<organism evidence="3 4">
    <name type="scientific">Kitasatospora setae (strain ATCC 33774 / DSM 43861 / JCM 3304 / KCC A-0304 / NBRC 14216 / KM-6054)</name>
    <name type="common">Streptomyces setae</name>
    <dbReference type="NCBI Taxonomy" id="452652"/>
    <lineage>
        <taxon>Bacteria</taxon>
        <taxon>Bacillati</taxon>
        <taxon>Actinomycetota</taxon>
        <taxon>Actinomycetes</taxon>
        <taxon>Kitasatosporales</taxon>
        <taxon>Streptomycetaceae</taxon>
        <taxon>Kitasatospora</taxon>
    </lineage>
</organism>
<keyword evidence="1" id="KW-0723">Serine/threonine-protein kinase</keyword>
<dbReference type="GO" id="GO:0004674">
    <property type="term" value="F:protein serine/threonine kinase activity"/>
    <property type="evidence" value="ECO:0007669"/>
    <property type="project" value="UniProtKB-KW"/>
</dbReference>
<dbReference type="eggNOG" id="COG2172">
    <property type="taxonomic scope" value="Bacteria"/>
</dbReference>
<dbReference type="EMBL" id="AP010968">
    <property type="protein sequence ID" value="BAJ30479.1"/>
    <property type="molecule type" value="Genomic_DNA"/>
</dbReference>
<gene>
    <name evidence="3" type="ordered locus">KSE_46980</name>
</gene>
<dbReference type="AlphaFoldDB" id="E4NG49"/>
<feature type="domain" description="Histidine kinase/HSP90-like ATPase" evidence="2">
    <location>
        <begin position="26"/>
        <end position="143"/>
    </location>
</feature>
<accession>E4NG49</accession>
<keyword evidence="1" id="KW-0808">Transferase</keyword>
<evidence type="ECO:0000259" key="2">
    <source>
        <dbReference type="Pfam" id="PF13581"/>
    </source>
</evidence>
<dbReference type="PANTHER" id="PTHR35526">
    <property type="entry name" value="ANTI-SIGMA-F FACTOR RSBW-RELATED"/>
    <property type="match status" value="1"/>
</dbReference>
<proteinExistence type="predicted"/>
<dbReference type="Gene3D" id="3.30.565.10">
    <property type="entry name" value="Histidine kinase-like ATPase, C-terminal domain"/>
    <property type="match status" value="1"/>
</dbReference>
<dbReference type="HOGENOM" id="CLU_090336_4_4_11"/>
<keyword evidence="4" id="KW-1185">Reference proteome</keyword>
<dbReference type="Proteomes" id="UP000007076">
    <property type="component" value="Chromosome"/>
</dbReference>
<dbReference type="CDD" id="cd16936">
    <property type="entry name" value="HATPase_RsbW-like"/>
    <property type="match status" value="1"/>
</dbReference>
<dbReference type="PATRIC" id="fig|452652.3.peg.4687"/>
<dbReference type="SUPFAM" id="SSF55874">
    <property type="entry name" value="ATPase domain of HSP90 chaperone/DNA topoisomerase II/histidine kinase"/>
    <property type="match status" value="1"/>
</dbReference>
<dbReference type="InterPro" id="IPR003594">
    <property type="entry name" value="HATPase_dom"/>
</dbReference>
<keyword evidence="1" id="KW-0418">Kinase</keyword>
<dbReference type="RefSeq" id="WP_014137778.1">
    <property type="nucleotide sequence ID" value="NC_016109.1"/>
</dbReference>
<sequence length="191" mass="20513">MKADPGRANPELTARMTVEATAAELESRLHAVPVVRHRARTVLLEEWGLAKGDVLDALQMLSELVANAARHSPPGMHHVALHLAPDGTALVMEVHDLSRAVPYVPAGAREDGVRENGRGLLIVADLAEGWGWVPTSGGKKVWAQLRLAVPVQPPHPRRAVQGVPEAVLRRAAVTAGLQVSRLCAVRRPRVA</sequence>
<name>E4NG49_KITSK</name>
<dbReference type="InterPro" id="IPR036890">
    <property type="entry name" value="HATPase_C_sf"/>
</dbReference>
<reference evidence="3 4" key="1">
    <citation type="journal article" date="2010" name="DNA Res.">
        <title>Genome sequence of Kitasatospora setae NBRC 14216T: an evolutionary snapshot of the family Streptomycetaceae.</title>
        <authorList>
            <person name="Ichikawa N."/>
            <person name="Oguchi A."/>
            <person name="Ikeda H."/>
            <person name="Ishikawa J."/>
            <person name="Kitani S."/>
            <person name="Watanabe Y."/>
            <person name="Nakamura S."/>
            <person name="Katano Y."/>
            <person name="Kishi E."/>
            <person name="Sasagawa M."/>
            <person name="Ankai A."/>
            <person name="Fukui S."/>
            <person name="Hashimoto Y."/>
            <person name="Kamata S."/>
            <person name="Otoguro M."/>
            <person name="Tanikawa S."/>
            <person name="Nihira T."/>
            <person name="Horinouchi S."/>
            <person name="Ohnishi Y."/>
            <person name="Hayakawa M."/>
            <person name="Kuzuyama T."/>
            <person name="Arisawa A."/>
            <person name="Nomoto F."/>
            <person name="Miura H."/>
            <person name="Takahashi Y."/>
            <person name="Fujita N."/>
        </authorList>
    </citation>
    <scope>NUCLEOTIDE SEQUENCE [LARGE SCALE GENOMIC DNA]</scope>
    <source>
        <strain evidence="4">ATCC 33774 / DSM 43861 / JCM 3304 / KCC A-0304 / NBRC 14216 / KM-6054</strain>
    </source>
</reference>
<dbReference type="InterPro" id="IPR050267">
    <property type="entry name" value="Anti-sigma-factor_SerPK"/>
</dbReference>
<evidence type="ECO:0000313" key="3">
    <source>
        <dbReference type="EMBL" id="BAJ30479.1"/>
    </source>
</evidence>
<evidence type="ECO:0000256" key="1">
    <source>
        <dbReference type="ARBA" id="ARBA00022527"/>
    </source>
</evidence>
<dbReference type="Pfam" id="PF13581">
    <property type="entry name" value="HATPase_c_2"/>
    <property type="match status" value="1"/>
</dbReference>
<dbReference type="KEGG" id="ksk:KSE_46980"/>
<evidence type="ECO:0000313" key="4">
    <source>
        <dbReference type="Proteomes" id="UP000007076"/>
    </source>
</evidence>
<dbReference type="PANTHER" id="PTHR35526:SF3">
    <property type="entry name" value="ANTI-SIGMA-F FACTOR RSBW"/>
    <property type="match status" value="1"/>
</dbReference>
<dbReference type="STRING" id="452652.KSE_46980"/>
<protein>
    <recommendedName>
        <fullName evidence="2">Histidine kinase/HSP90-like ATPase domain-containing protein</fullName>
    </recommendedName>
</protein>